<feature type="transmembrane region" description="Helical" evidence="2">
    <location>
        <begin position="243"/>
        <end position="265"/>
    </location>
</feature>
<evidence type="ECO:0000256" key="1">
    <source>
        <dbReference type="SAM" id="MobiDB-lite"/>
    </source>
</evidence>
<dbReference type="Pfam" id="PF05569">
    <property type="entry name" value="Peptidase_M56"/>
    <property type="match status" value="1"/>
</dbReference>
<feature type="domain" description="Peptidase M56" evidence="3">
    <location>
        <begin position="14"/>
        <end position="329"/>
    </location>
</feature>
<feature type="transmembrane region" description="Helical" evidence="2">
    <location>
        <begin position="6"/>
        <end position="28"/>
    </location>
</feature>
<feature type="region of interest" description="Disordered" evidence="1">
    <location>
        <begin position="372"/>
        <end position="415"/>
    </location>
</feature>
<dbReference type="Proteomes" id="UP001623592">
    <property type="component" value="Unassembled WGS sequence"/>
</dbReference>
<keyword evidence="2" id="KW-1133">Transmembrane helix</keyword>
<organism evidence="4 5">
    <name type="scientific">Clostridium neuense</name>
    <dbReference type="NCBI Taxonomy" id="1728934"/>
    <lineage>
        <taxon>Bacteria</taxon>
        <taxon>Bacillati</taxon>
        <taxon>Bacillota</taxon>
        <taxon>Clostridia</taxon>
        <taxon>Eubacteriales</taxon>
        <taxon>Clostridiaceae</taxon>
        <taxon>Clostridium</taxon>
    </lineage>
</organism>
<reference evidence="4 5" key="1">
    <citation type="submission" date="2024-11" db="EMBL/GenBank/DDBJ databases">
        <authorList>
            <person name="Heng Y.C."/>
            <person name="Lim A.C.H."/>
            <person name="Lee J.K.Y."/>
            <person name="Kittelmann S."/>
        </authorList>
    </citation>
    <scope>NUCLEOTIDE SEQUENCE [LARGE SCALE GENOMIC DNA]</scope>
    <source>
        <strain evidence="4 5">WILCCON 0114</strain>
    </source>
</reference>
<keyword evidence="2" id="KW-0472">Membrane</keyword>
<name>A0ABW8TEW3_9CLOT</name>
<dbReference type="RefSeq" id="WP_406787435.1">
    <property type="nucleotide sequence ID" value="NZ_JBJIAA010000007.1"/>
</dbReference>
<feature type="transmembrane region" description="Helical" evidence="2">
    <location>
        <begin position="40"/>
        <end position="58"/>
    </location>
</feature>
<keyword evidence="5" id="KW-1185">Reference proteome</keyword>
<evidence type="ECO:0000256" key="2">
    <source>
        <dbReference type="SAM" id="Phobius"/>
    </source>
</evidence>
<evidence type="ECO:0000313" key="5">
    <source>
        <dbReference type="Proteomes" id="UP001623592"/>
    </source>
</evidence>
<sequence length="543" mass="62184">MDTIVWLFKQIAYLSFNASILALIIILIKKIFNKALTPKYHYYIWILLIIRLLMPFYIESPTSIYTLFSSTAQKINLPQSIVQNINHPKNTPNKSNISLNNITVPSNNFNIQKQNSNSISLNVIQTRNYNFIINFICYIWLIGIVIMLIYTIYINTVFAIKLKHYKKSKNIRITSALKSCKKIMHIKRNITILTTNKLRTPALYGFLKVNILISEAYMENLSDDEIKYIFLHELSHYKRKDILLNWIIVLLQVVYFFNPIIWYAFYKMHEDCEISCDAAALKYIKKEQYEDYGSTILKLLRLFSESNFIPVTAGISKNKSSYKRRIIMISNFKKSSRIKTIISLTLIAAVAITGLTSCGSVAEKMALNSTKKIPTKTSSSDNKTPVSDNNAQVKDTKQNTQIKTNTNSTSTSAKTNTTNISGKVKLYEGTYFDNAVYGSPEHLLKQYYEIAISNVKDTSFDFTVYKMLDSEKKIKKVVFLTNTAVFTDDGTKATFTGKNYTIHFTFPDYHHAYPAVTDIEVSGFKELEGKTFVNNAIPGHEFG</sequence>
<proteinExistence type="predicted"/>
<feature type="compositionally biased region" description="Low complexity" evidence="1">
    <location>
        <begin position="398"/>
        <end position="415"/>
    </location>
</feature>
<dbReference type="CDD" id="cd07341">
    <property type="entry name" value="M56_BlaR1_MecR1_like"/>
    <property type="match status" value="1"/>
</dbReference>
<dbReference type="InterPro" id="IPR052173">
    <property type="entry name" value="Beta-lactam_resp_regulator"/>
</dbReference>
<evidence type="ECO:0000259" key="3">
    <source>
        <dbReference type="Pfam" id="PF05569"/>
    </source>
</evidence>
<gene>
    <name evidence="4" type="ORF">ACJDT4_10100</name>
</gene>
<feature type="transmembrane region" description="Helical" evidence="2">
    <location>
        <begin position="131"/>
        <end position="160"/>
    </location>
</feature>
<feature type="transmembrane region" description="Helical" evidence="2">
    <location>
        <begin position="341"/>
        <end position="362"/>
    </location>
</feature>
<comment type="caution">
    <text evidence="4">The sequence shown here is derived from an EMBL/GenBank/DDBJ whole genome shotgun (WGS) entry which is preliminary data.</text>
</comment>
<evidence type="ECO:0000313" key="4">
    <source>
        <dbReference type="EMBL" id="MFL0250772.1"/>
    </source>
</evidence>
<keyword evidence="2" id="KW-0812">Transmembrane</keyword>
<dbReference type="InterPro" id="IPR008756">
    <property type="entry name" value="Peptidase_M56"/>
</dbReference>
<protein>
    <submittedName>
        <fullName evidence="4">M56 family metallopeptidase</fullName>
    </submittedName>
</protein>
<dbReference type="Gene3D" id="3.30.2010.10">
    <property type="entry name" value="Metalloproteases ('zincins'), catalytic domain"/>
    <property type="match status" value="1"/>
</dbReference>
<feature type="compositionally biased region" description="Polar residues" evidence="1">
    <location>
        <begin position="381"/>
        <end position="393"/>
    </location>
</feature>
<dbReference type="PANTHER" id="PTHR34978">
    <property type="entry name" value="POSSIBLE SENSOR-TRANSDUCER PROTEIN BLAR"/>
    <property type="match status" value="1"/>
</dbReference>
<dbReference type="EMBL" id="JBJIAA010000007">
    <property type="protein sequence ID" value="MFL0250772.1"/>
    <property type="molecule type" value="Genomic_DNA"/>
</dbReference>
<accession>A0ABW8TEW3</accession>
<dbReference type="PANTHER" id="PTHR34978:SF3">
    <property type="entry name" value="SLR0241 PROTEIN"/>
    <property type="match status" value="1"/>
</dbReference>